<name>A0ABW2NBZ8_9BACL</name>
<accession>A0ABW2NBZ8</accession>
<dbReference type="Pfam" id="PF11738">
    <property type="entry name" value="DUF3298"/>
    <property type="match status" value="1"/>
</dbReference>
<sequence>MVPIPFALPVQIVSHPIRMATPKVDLIYPQVTGLANPTAQSAINLQIITEFTRLATELGYGNPNLVEMVGYYEVKTNERGVLSLLLVVYSFTGGAHGLTLAKGLTFDVGTGKRYRLGDLFKPDSEYTKILSGIISEKIKQWEVPVLEPFESISPDQDFYLADHSLTVFFQLYELTPYVYGFPYFPIPLKSLESIIADPSPAATLLPF</sequence>
<protein>
    <submittedName>
        <fullName evidence="3">DUF3298 and DUF4163 domain-containing protein</fullName>
    </submittedName>
</protein>
<feature type="domain" description="DUF3298" evidence="1">
    <location>
        <begin position="118"/>
        <end position="188"/>
    </location>
</feature>
<dbReference type="InterPro" id="IPR025303">
    <property type="entry name" value="PdaC"/>
</dbReference>
<reference evidence="4" key="1">
    <citation type="journal article" date="2019" name="Int. J. Syst. Evol. Microbiol.">
        <title>The Global Catalogue of Microorganisms (GCM) 10K type strain sequencing project: providing services to taxonomists for standard genome sequencing and annotation.</title>
        <authorList>
            <consortium name="The Broad Institute Genomics Platform"/>
            <consortium name="The Broad Institute Genome Sequencing Center for Infectious Disease"/>
            <person name="Wu L."/>
            <person name="Ma J."/>
        </authorList>
    </citation>
    <scope>NUCLEOTIDE SEQUENCE [LARGE SCALE GENOMIC DNA]</scope>
    <source>
        <strain evidence="4">JCM 4738</strain>
    </source>
</reference>
<dbReference type="Gene3D" id="3.90.640.20">
    <property type="entry name" value="Heat-shock cognate protein, ATPase"/>
    <property type="match status" value="1"/>
</dbReference>
<dbReference type="Proteomes" id="UP001596483">
    <property type="component" value="Unassembled WGS sequence"/>
</dbReference>
<gene>
    <name evidence="3" type="ORF">ACFQQH_05785</name>
</gene>
<dbReference type="InterPro" id="IPR037126">
    <property type="entry name" value="PdaC/RsiV-like_sf"/>
</dbReference>
<comment type="caution">
    <text evidence="3">The sequence shown here is derived from an EMBL/GenBank/DDBJ whole genome shotgun (WGS) entry which is preliminary data.</text>
</comment>
<dbReference type="EMBL" id="JBHTCT010000011">
    <property type="protein sequence ID" value="MFC7364638.1"/>
    <property type="molecule type" value="Genomic_DNA"/>
</dbReference>
<evidence type="ECO:0000313" key="4">
    <source>
        <dbReference type="Proteomes" id="UP001596483"/>
    </source>
</evidence>
<evidence type="ECO:0000313" key="3">
    <source>
        <dbReference type="EMBL" id="MFC7364638.1"/>
    </source>
</evidence>
<evidence type="ECO:0000259" key="2">
    <source>
        <dbReference type="Pfam" id="PF13739"/>
    </source>
</evidence>
<organism evidence="3 4">
    <name type="scientific">Bhargavaea changchunensis</name>
    <dbReference type="NCBI Taxonomy" id="2134037"/>
    <lineage>
        <taxon>Bacteria</taxon>
        <taxon>Bacillati</taxon>
        <taxon>Bacillota</taxon>
        <taxon>Bacilli</taxon>
        <taxon>Bacillales</taxon>
        <taxon>Caryophanaceae</taxon>
        <taxon>Bhargavaea</taxon>
    </lineage>
</organism>
<proteinExistence type="predicted"/>
<keyword evidence="4" id="KW-1185">Reference proteome</keyword>
<feature type="domain" description="Deacetylase PdaC" evidence="2">
    <location>
        <begin position="23"/>
        <end position="99"/>
    </location>
</feature>
<dbReference type="Pfam" id="PF13739">
    <property type="entry name" value="PdaC"/>
    <property type="match status" value="1"/>
</dbReference>
<dbReference type="InterPro" id="IPR021729">
    <property type="entry name" value="DUF3298"/>
</dbReference>
<dbReference type="Gene3D" id="3.30.565.40">
    <property type="entry name" value="Fervidobacterium nodosum Rt17-B1 like"/>
    <property type="match status" value="1"/>
</dbReference>
<evidence type="ECO:0000259" key="1">
    <source>
        <dbReference type="Pfam" id="PF11738"/>
    </source>
</evidence>